<keyword evidence="2" id="KW-1185">Reference proteome</keyword>
<name>A0A7N0UNE0_KALFE</name>
<sequence>MELEGSSGSNVQITCFSELTDGTALHFQIIRLAKQIYVWIGFNSARFGHMYAAAPTKPNNTASVTPLLGGASDNVGSGIARRLVLKLGLNVILACNIPKNNPIVEAQAEKLLIRKLIDLGYTKPKPESLLSQ</sequence>
<dbReference type="OMA" id="WIGFNSA"/>
<dbReference type="Gramene" id="Kaladp0076s0293.1.v1.1">
    <property type="protein sequence ID" value="Kaladp0076s0293.1.v1.1"/>
    <property type="gene ID" value="Kaladp0076s0293.v1.1"/>
</dbReference>
<evidence type="ECO:0000313" key="1">
    <source>
        <dbReference type="EnsemblPlants" id="Kaladp0076s0293.1.v1.1"/>
    </source>
</evidence>
<dbReference type="AlphaFoldDB" id="A0A7N0UNE0"/>
<evidence type="ECO:0008006" key="3">
    <source>
        <dbReference type="Google" id="ProtNLM"/>
    </source>
</evidence>
<dbReference type="PANTHER" id="PTHR33559">
    <property type="entry name" value="PROTEASOME ASSEMBLY CHAPERONE 4"/>
    <property type="match status" value="1"/>
</dbReference>
<proteinExistence type="predicted"/>
<accession>A0A7N0UNE0</accession>
<protein>
    <recommendedName>
        <fullName evidence="3">Proteasome assembly chaperone 4</fullName>
    </recommendedName>
</protein>
<evidence type="ECO:0000313" key="2">
    <source>
        <dbReference type="Proteomes" id="UP000594263"/>
    </source>
</evidence>
<dbReference type="Pfam" id="PF16093">
    <property type="entry name" value="PAC4"/>
    <property type="match status" value="1"/>
</dbReference>
<dbReference type="Proteomes" id="UP000594263">
    <property type="component" value="Unplaced"/>
</dbReference>
<dbReference type="PANTHER" id="PTHR33559:SF1">
    <property type="entry name" value="PROTEASOME ASSEMBLY CHAPERONE 4"/>
    <property type="match status" value="1"/>
</dbReference>
<dbReference type="GO" id="GO:0043248">
    <property type="term" value="P:proteasome assembly"/>
    <property type="evidence" value="ECO:0007669"/>
    <property type="project" value="InterPro"/>
</dbReference>
<dbReference type="InterPro" id="IPR032157">
    <property type="entry name" value="PAC4"/>
</dbReference>
<reference evidence="1" key="1">
    <citation type="submission" date="2021-01" db="UniProtKB">
        <authorList>
            <consortium name="EnsemblPlants"/>
        </authorList>
    </citation>
    <scope>IDENTIFICATION</scope>
</reference>
<organism evidence="1 2">
    <name type="scientific">Kalanchoe fedtschenkoi</name>
    <name type="common">Lavender scallops</name>
    <name type="synonym">South American air plant</name>
    <dbReference type="NCBI Taxonomy" id="63787"/>
    <lineage>
        <taxon>Eukaryota</taxon>
        <taxon>Viridiplantae</taxon>
        <taxon>Streptophyta</taxon>
        <taxon>Embryophyta</taxon>
        <taxon>Tracheophyta</taxon>
        <taxon>Spermatophyta</taxon>
        <taxon>Magnoliopsida</taxon>
        <taxon>eudicotyledons</taxon>
        <taxon>Gunneridae</taxon>
        <taxon>Pentapetalae</taxon>
        <taxon>Saxifragales</taxon>
        <taxon>Crassulaceae</taxon>
        <taxon>Kalanchoe</taxon>
    </lineage>
</organism>
<dbReference type="EnsemblPlants" id="Kaladp0076s0293.1.v1.1">
    <property type="protein sequence ID" value="Kaladp0076s0293.1.v1.1"/>
    <property type="gene ID" value="Kaladp0076s0293.v1.1"/>
</dbReference>